<dbReference type="InterPro" id="IPR011701">
    <property type="entry name" value="MFS"/>
</dbReference>
<dbReference type="Gene3D" id="1.20.1250.20">
    <property type="entry name" value="MFS general substrate transporter like domains"/>
    <property type="match status" value="2"/>
</dbReference>
<sequence>MSSLGKDVAAAAITAVPPSPPPGDEYAQEKKPLKKRIREIVWDSFDRSPEERRFIAKIDFFILTWAGFSYFSKNLNSNNLSNAYVSGMKEELNVVGNEYQTFTTMWTVGYVISQIPSQLVCTRVRLSLWCPSWELLWVVVTFASSAVKTPHQLYACRFLVGLAEGTFYPAVHTVLGGWYTKQELAKRACIFFASAFVGSMFSGYLQAALHTGMNGVHGLAGWRWLFIFDGVITLPMALWGYYALPDLPSTTRVRWLKPEEKELALERMRKAGKHLEEPFTMQGLERILRKWHFWVYTAYYTFFICSENIGGYMNLWLKSLDRYSVAQINTYPTAINAITIVTTLCYGWVSDGLQVRAPIVYFSLTVCFFAAVNLAVWDGVPFALKWASFYLTGFAQGSGPVFLTMVNEECASDSLERKFILGTTNSVAYAFNAWIPLITYNTNYAPRFLVGNSVTVGLIVCAAITLTVAVRLQQRDVKTKEKAQTELEA</sequence>
<feature type="transmembrane region" description="Helical" evidence="6">
    <location>
        <begin position="358"/>
        <end position="377"/>
    </location>
</feature>
<reference evidence="7 8" key="1">
    <citation type="journal article" date="2021" name="Nat. Commun.">
        <title>Genetic determinants of endophytism in the Arabidopsis root mycobiome.</title>
        <authorList>
            <person name="Mesny F."/>
            <person name="Miyauchi S."/>
            <person name="Thiergart T."/>
            <person name="Pickel B."/>
            <person name="Atanasova L."/>
            <person name="Karlsson M."/>
            <person name="Huettel B."/>
            <person name="Barry K.W."/>
            <person name="Haridas S."/>
            <person name="Chen C."/>
            <person name="Bauer D."/>
            <person name="Andreopoulos W."/>
            <person name="Pangilinan J."/>
            <person name="LaButti K."/>
            <person name="Riley R."/>
            <person name="Lipzen A."/>
            <person name="Clum A."/>
            <person name="Drula E."/>
            <person name="Henrissat B."/>
            <person name="Kohler A."/>
            <person name="Grigoriev I.V."/>
            <person name="Martin F.M."/>
            <person name="Hacquard S."/>
        </authorList>
    </citation>
    <scope>NUCLEOTIDE SEQUENCE [LARGE SCALE GENOMIC DNA]</scope>
    <source>
        <strain evidence="7 8">MPI-SDFR-AT-0080</strain>
    </source>
</reference>
<keyword evidence="3 6" id="KW-0812">Transmembrane</keyword>
<dbReference type="InterPro" id="IPR036259">
    <property type="entry name" value="MFS_trans_sf"/>
</dbReference>
<proteinExistence type="predicted"/>
<protein>
    <submittedName>
        <fullName evidence="7">Pantothenate transporter</fullName>
    </submittedName>
</protein>
<feature type="transmembrane region" description="Helical" evidence="6">
    <location>
        <begin position="449"/>
        <end position="472"/>
    </location>
</feature>
<dbReference type="PANTHER" id="PTHR43791:SF39">
    <property type="entry name" value="TRANSPORTER LIZ1_SEO1, PUTATIVE (AFU_ORTHOLOGUE AFUA_3G00980)-RELATED"/>
    <property type="match status" value="1"/>
</dbReference>
<keyword evidence="8" id="KW-1185">Reference proteome</keyword>
<gene>
    <name evidence="7" type="ORF">B0J12DRAFT_716410</name>
</gene>
<feature type="transmembrane region" description="Helical" evidence="6">
    <location>
        <begin position="419"/>
        <end position="437"/>
    </location>
</feature>
<name>A0ABQ8GRW6_9PEZI</name>
<evidence type="ECO:0000313" key="7">
    <source>
        <dbReference type="EMBL" id="KAH7062675.1"/>
    </source>
</evidence>
<dbReference type="SUPFAM" id="SSF103473">
    <property type="entry name" value="MFS general substrate transporter"/>
    <property type="match status" value="1"/>
</dbReference>
<evidence type="ECO:0000256" key="6">
    <source>
        <dbReference type="SAM" id="Phobius"/>
    </source>
</evidence>
<feature type="transmembrane region" description="Helical" evidence="6">
    <location>
        <begin position="188"/>
        <end position="209"/>
    </location>
</feature>
<evidence type="ECO:0000256" key="1">
    <source>
        <dbReference type="ARBA" id="ARBA00004141"/>
    </source>
</evidence>
<accession>A0ABQ8GRW6</accession>
<feature type="transmembrane region" description="Helical" evidence="6">
    <location>
        <begin position="389"/>
        <end position="407"/>
    </location>
</feature>
<dbReference type="EMBL" id="JAGTJR010000003">
    <property type="protein sequence ID" value="KAH7062675.1"/>
    <property type="molecule type" value="Genomic_DNA"/>
</dbReference>
<feature type="transmembrane region" description="Helical" evidence="6">
    <location>
        <begin position="221"/>
        <end position="244"/>
    </location>
</feature>
<dbReference type="Proteomes" id="UP000774617">
    <property type="component" value="Unassembled WGS sequence"/>
</dbReference>
<evidence type="ECO:0000313" key="8">
    <source>
        <dbReference type="Proteomes" id="UP000774617"/>
    </source>
</evidence>
<keyword evidence="5 6" id="KW-0472">Membrane</keyword>
<evidence type="ECO:0000256" key="3">
    <source>
        <dbReference type="ARBA" id="ARBA00022692"/>
    </source>
</evidence>
<feature type="transmembrane region" description="Helical" evidence="6">
    <location>
        <begin position="330"/>
        <end position="349"/>
    </location>
</feature>
<feature type="transmembrane region" description="Helical" evidence="6">
    <location>
        <begin position="291"/>
        <end position="310"/>
    </location>
</feature>
<organism evidence="7 8">
    <name type="scientific">Macrophomina phaseolina</name>
    <dbReference type="NCBI Taxonomy" id="35725"/>
    <lineage>
        <taxon>Eukaryota</taxon>
        <taxon>Fungi</taxon>
        <taxon>Dikarya</taxon>
        <taxon>Ascomycota</taxon>
        <taxon>Pezizomycotina</taxon>
        <taxon>Dothideomycetes</taxon>
        <taxon>Dothideomycetes incertae sedis</taxon>
        <taxon>Botryosphaeriales</taxon>
        <taxon>Botryosphaeriaceae</taxon>
        <taxon>Macrophomina</taxon>
    </lineage>
</organism>
<evidence type="ECO:0000256" key="4">
    <source>
        <dbReference type="ARBA" id="ARBA00022989"/>
    </source>
</evidence>
<keyword evidence="4 6" id="KW-1133">Transmembrane helix</keyword>
<dbReference type="PANTHER" id="PTHR43791">
    <property type="entry name" value="PERMEASE-RELATED"/>
    <property type="match status" value="1"/>
</dbReference>
<keyword evidence="2" id="KW-0813">Transport</keyword>
<evidence type="ECO:0000256" key="2">
    <source>
        <dbReference type="ARBA" id="ARBA00022448"/>
    </source>
</evidence>
<comment type="subcellular location">
    <subcellularLocation>
        <location evidence="1">Membrane</location>
        <topology evidence="1">Multi-pass membrane protein</topology>
    </subcellularLocation>
</comment>
<dbReference type="Pfam" id="PF07690">
    <property type="entry name" value="MFS_1"/>
    <property type="match status" value="1"/>
</dbReference>
<comment type="caution">
    <text evidence="7">The sequence shown here is derived from an EMBL/GenBank/DDBJ whole genome shotgun (WGS) entry which is preliminary data.</text>
</comment>
<evidence type="ECO:0000256" key="5">
    <source>
        <dbReference type="ARBA" id="ARBA00023136"/>
    </source>
</evidence>